<protein>
    <recommendedName>
        <fullName evidence="2">BCAS3 WD40 domain-containing protein</fullName>
    </recommendedName>
</protein>
<feature type="region of interest" description="Disordered" evidence="1">
    <location>
        <begin position="1100"/>
        <end position="1160"/>
    </location>
</feature>
<evidence type="ECO:0000256" key="1">
    <source>
        <dbReference type="SAM" id="MobiDB-lite"/>
    </source>
</evidence>
<dbReference type="SMART" id="SM00320">
    <property type="entry name" value="WD40"/>
    <property type="match status" value="2"/>
</dbReference>
<dbReference type="AlphaFoldDB" id="A0A2A2LQD0"/>
<dbReference type="InterPro" id="IPR001680">
    <property type="entry name" value="WD40_rpt"/>
</dbReference>
<dbReference type="OrthoDB" id="25778at2759"/>
<dbReference type="STRING" id="2018661.A0A2A2LQD0"/>
<feature type="compositionally biased region" description="Acidic residues" evidence="1">
    <location>
        <begin position="220"/>
        <end position="231"/>
    </location>
</feature>
<dbReference type="PANTHER" id="PTHR13268:SF0">
    <property type="entry name" value="BCAS3 MICROTUBULE ASSOCIATED CELL MIGRATION FACTOR"/>
    <property type="match status" value="1"/>
</dbReference>
<reference evidence="3 4" key="1">
    <citation type="journal article" date="2017" name="Curr. Biol.">
        <title>Genome architecture and evolution of a unichromosomal asexual nematode.</title>
        <authorList>
            <person name="Fradin H."/>
            <person name="Zegar C."/>
            <person name="Gutwein M."/>
            <person name="Lucas J."/>
            <person name="Kovtun M."/>
            <person name="Corcoran D."/>
            <person name="Baugh L.R."/>
            <person name="Kiontke K."/>
            <person name="Gunsalus K."/>
            <person name="Fitch D.H."/>
            <person name="Piano F."/>
        </authorList>
    </citation>
    <scope>NUCLEOTIDE SEQUENCE [LARGE SCALE GENOMIC DNA]</scope>
    <source>
        <strain evidence="3">PF1309</strain>
    </source>
</reference>
<feature type="compositionally biased region" description="Basic and acidic residues" evidence="1">
    <location>
        <begin position="232"/>
        <end position="250"/>
    </location>
</feature>
<sequence>MQEREGSRGNNAEVNKTRQIIHWHQWERGGVVCIGWETRSATATRRSALAASQRVSPRAQTYGRSADAEAPDVLRVGREKEGNGERVRELKRSEKQRMDEAVNVIDTGGEHCRPSAIVCELFLLFPSLSTLFMSTMPPSSISGSVSGGKKKNRKDTGAKNAVHPVQEVQPTPQRTYSLSDKGDFPDLGLSCIDDKVKPRAVITVEPEGITREIEGRLIDMGDDDNNSVDEIESAREETEREGPSEPERPVRQSKGQQPKQQKQQQQQPAAPSKIYPKIPKPPAQIDLLSQSPPTPPRTGQGSLNQQTTALPSPSGSLNSSVSPIPTSLKSGRERTPSINYIKGQVSKPVPAPQMSIVGSVAELVHDVIPRQSTPQLIQPEKTEWVQIFTVDKVGCPSKQLHVILTGLARGYQLWTVGEQGECEEVVSERQGPIRACRVLPNNVRIPEGQTDRFASHRPLLALVDATSMEPDRQYCTVRVISLASGSTVENLKFDEPICALHTSNQFLVVSLVTKIVVFNLWDLRENSSFKIASTVDGCPPSVAVYGEMLAFADTRLNPEILSCGGYNPENEKNPDTYTEHVVSAMKAFGRTMTSLSESVSGSNLSVHSKEIVHGVVSVVDLSKEDPSTSRILHFLAHTSPVSFIQFSPDGRLLLTANAAATVYHLFLLQPHPTSPTLGAVQHLYKLKRGSTAAKVVSASFSLDCRWLAVSTNHGTCHIFSVCPFGGKPTQRTHGENFTNKESRFLRSAGLVDSSSADALNGSRSRTASGPAASSHSSIPSREHISAVGGNRALARASGNPRIGPFPPPVALYAVAKIPGEKFSADNLTAWALDIASPLTSAGGKKQQKTIDAPRIAVSFMNGPNPSSANTTLLIARDDGVVWDYELRPKIVSAKSSEDPPKLDIVARFTRTLQRTKNNSDIRTPLQQGSPLMAWGTDVSDKRRQASGDDSWVSKIEITTYSGPARRLWTGPQFTFFVYNEEDSAVLMSPAIDSGSKHSVSGKKSIPVVVDSSSCQNASGGTPVDAIRIECGSYTSQNSLAAMNEPSTDISQKIADAMRDLATTTATDKDKHAETNSLDEFYDTHSPSREQASRIVTAHLAAAAAGQPSPPIPTSSATSTAVPSASRRKNIPNTDQDNVSDDSSSDSKHEEEDELMQFDDF</sequence>
<dbReference type="Gene3D" id="2.130.10.10">
    <property type="entry name" value="YVTN repeat-like/Quinoprotein amine dehydrogenase"/>
    <property type="match status" value="1"/>
</dbReference>
<dbReference type="SUPFAM" id="SSF101908">
    <property type="entry name" value="Putative isomerase YbhE"/>
    <property type="match status" value="1"/>
</dbReference>
<feature type="compositionally biased region" description="Acidic residues" evidence="1">
    <location>
        <begin position="1150"/>
        <end position="1160"/>
    </location>
</feature>
<organism evidence="3 4">
    <name type="scientific">Diploscapter pachys</name>
    <dbReference type="NCBI Taxonomy" id="2018661"/>
    <lineage>
        <taxon>Eukaryota</taxon>
        <taxon>Metazoa</taxon>
        <taxon>Ecdysozoa</taxon>
        <taxon>Nematoda</taxon>
        <taxon>Chromadorea</taxon>
        <taxon>Rhabditida</taxon>
        <taxon>Rhabditina</taxon>
        <taxon>Rhabditomorpha</taxon>
        <taxon>Rhabditoidea</taxon>
        <taxon>Rhabditidae</taxon>
        <taxon>Diploscapter</taxon>
    </lineage>
</organism>
<feature type="domain" description="BCAS3 WD40" evidence="2">
    <location>
        <begin position="402"/>
        <end position="817"/>
    </location>
</feature>
<proteinExistence type="predicted"/>
<dbReference type="GO" id="GO:0042594">
    <property type="term" value="P:response to starvation"/>
    <property type="evidence" value="ECO:0007669"/>
    <property type="project" value="TreeGrafter"/>
</dbReference>
<dbReference type="Pfam" id="PF21034">
    <property type="entry name" value="BCAS3_WD40"/>
    <property type="match status" value="1"/>
</dbReference>
<dbReference type="GO" id="GO:0005737">
    <property type="term" value="C:cytoplasm"/>
    <property type="evidence" value="ECO:0007669"/>
    <property type="project" value="TreeGrafter"/>
</dbReference>
<feature type="region of interest" description="Disordered" evidence="1">
    <location>
        <begin position="140"/>
        <end position="181"/>
    </location>
</feature>
<feature type="compositionally biased region" description="Low complexity" evidence="1">
    <location>
        <begin position="252"/>
        <end position="277"/>
    </location>
</feature>
<name>A0A2A2LQD0_9BILA</name>
<gene>
    <name evidence="3" type="ORF">WR25_06012</name>
</gene>
<dbReference type="InterPro" id="IPR048382">
    <property type="entry name" value="BCAS3_WD40"/>
</dbReference>
<dbReference type="PANTHER" id="PTHR13268">
    <property type="entry name" value="BREAST CARCINOMA AMPLIFIED SEQUENCE 3"/>
    <property type="match status" value="1"/>
</dbReference>
<feature type="region of interest" description="Disordered" evidence="1">
    <location>
        <begin position="213"/>
        <end position="335"/>
    </location>
</feature>
<dbReference type="InterPro" id="IPR015943">
    <property type="entry name" value="WD40/YVTN_repeat-like_dom_sf"/>
</dbReference>
<dbReference type="EMBL" id="LIAE01006519">
    <property type="protein sequence ID" value="PAV88434.1"/>
    <property type="molecule type" value="Genomic_DNA"/>
</dbReference>
<feature type="compositionally biased region" description="Low complexity" evidence="1">
    <location>
        <begin position="1113"/>
        <end position="1124"/>
    </location>
</feature>
<feature type="region of interest" description="Disordered" evidence="1">
    <location>
        <begin position="755"/>
        <end position="784"/>
    </location>
</feature>
<dbReference type="Proteomes" id="UP000218231">
    <property type="component" value="Unassembled WGS sequence"/>
</dbReference>
<feature type="compositionally biased region" description="Low complexity" evidence="1">
    <location>
        <begin position="311"/>
        <end position="325"/>
    </location>
</feature>
<feature type="compositionally biased region" description="Polar residues" evidence="1">
    <location>
        <begin position="755"/>
        <end position="779"/>
    </location>
</feature>
<evidence type="ECO:0000313" key="4">
    <source>
        <dbReference type="Proteomes" id="UP000218231"/>
    </source>
</evidence>
<feature type="compositionally biased region" description="Polar residues" evidence="1">
    <location>
        <begin position="168"/>
        <end position="178"/>
    </location>
</feature>
<comment type="caution">
    <text evidence="3">The sequence shown here is derived from an EMBL/GenBank/DDBJ whole genome shotgun (WGS) entry which is preliminary data.</text>
</comment>
<accession>A0A2A2LQD0</accession>
<evidence type="ECO:0000259" key="2">
    <source>
        <dbReference type="Pfam" id="PF21034"/>
    </source>
</evidence>
<dbReference type="InterPro" id="IPR045142">
    <property type="entry name" value="BCAS3-like"/>
</dbReference>
<evidence type="ECO:0000313" key="3">
    <source>
        <dbReference type="EMBL" id="PAV88434.1"/>
    </source>
</evidence>
<keyword evidence="4" id="KW-1185">Reference proteome</keyword>
<feature type="compositionally biased region" description="Polar residues" evidence="1">
    <location>
        <begin position="287"/>
        <end position="310"/>
    </location>
</feature>
<dbReference type="GO" id="GO:0006914">
    <property type="term" value="P:autophagy"/>
    <property type="evidence" value="ECO:0007669"/>
    <property type="project" value="InterPro"/>
</dbReference>